<dbReference type="EMBL" id="BGZK01003178">
    <property type="protein sequence ID" value="GBP98606.1"/>
    <property type="molecule type" value="Genomic_DNA"/>
</dbReference>
<dbReference type="AlphaFoldDB" id="A0A4C2AD95"/>
<gene>
    <name evidence="1" type="ORF">EVAR_101080_1</name>
</gene>
<organism evidence="1 2">
    <name type="scientific">Eumeta variegata</name>
    <name type="common">Bagworm moth</name>
    <name type="synonym">Eumeta japonica</name>
    <dbReference type="NCBI Taxonomy" id="151549"/>
    <lineage>
        <taxon>Eukaryota</taxon>
        <taxon>Metazoa</taxon>
        <taxon>Ecdysozoa</taxon>
        <taxon>Arthropoda</taxon>
        <taxon>Hexapoda</taxon>
        <taxon>Insecta</taxon>
        <taxon>Pterygota</taxon>
        <taxon>Neoptera</taxon>
        <taxon>Endopterygota</taxon>
        <taxon>Lepidoptera</taxon>
        <taxon>Glossata</taxon>
        <taxon>Ditrysia</taxon>
        <taxon>Tineoidea</taxon>
        <taxon>Psychidae</taxon>
        <taxon>Oiketicinae</taxon>
        <taxon>Eumeta</taxon>
    </lineage>
</organism>
<protein>
    <submittedName>
        <fullName evidence="1">Uncharacterized protein</fullName>
    </submittedName>
</protein>
<accession>A0A4C2AD95</accession>
<proteinExistence type="predicted"/>
<comment type="caution">
    <text evidence="1">The sequence shown here is derived from an EMBL/GenBank/DDBJ whole genome shotgun (WGS) entry which is preliminary data.</text>
</comment>
<keyword evidence="2" id="KW-1185">Reference proteome</keyword>
<reference evidence="1 2" key="1">
    <citation type="journal article" date="2019" name="Commun. Biol.">
        <title>The bagworm genome reveals a unique fibroin gene that provides high tensile strength.</title>
        <authorList>
            <person name="Kono N."/>
            <person name="Nakamura H."/>
            <person name="Ohtoshi R."/>
            <person name="Tomita M."/>
            <person name="Numata K."/>
            <person name="Arakawa K."/>
        </authorList>
    </citation>
    <scope>NUCLEOTIDE SEQUENCE [LARGE SCALE GENOMIC DNA]</scope>
</reference>
<evidence type="ECO:0000313" key="1">
    <source>
        <dbReference type="EMBL" id="GBP98606.1"/>
    </source>
</evidence>
<name>A0A4C2AD95_EUMVA</name>
<sequence>MDYNPVPSASRPTFWTIPLHVAAHTDPFKYSRCRSDIINSKTVTISTCYSLDGNVKAAVHFGTKFFMACYTDGSFEDYRAGNLQNNMRTEMAGLWIVLQTWFLRDATSVRITVDYNSMNTCFDNEGDSDICSDESDDGDELDFV</sequence>
<dbReference type="Proteomes" id="UP000299102">
    <property type="component" value="Unassembled WGS sequence"/>
</dbReference>
<evidence type="ECO:0000313" key="2">
    <source>
        <dbReference type="Proteomes" id="UP000299102"/>
    </source>
</evidence>